<evidence type="ECO:0000313" key="3">
    <source>
        <dbReference type="Proteomes" id="UP001596512"/>
    </source>
</evidence>
<feature type="region of interest" description="Disordered" evidence="1">
    <location>
        <begin position="44"/>
        <end position="71"/>
    </location>
</feature>
<protein>
    <submittedName>
        <fullName evidence="2">Uncharacterized protein</fullName>
    </submittedName>
</protein>
<feature type="compositionally biased region" description="Pro residues" evidence="1">
    <location>
        <begin position="47"/>
        <end position="67"/>
    </location>
</feature>
<accession>A0ABW2TJB5</accession>
<name>A0ABW2TJB5_9PSEU</name>
<gene>
    <name evidence="2" type="ORF">ACFQV2_09665</name>
</gene>
<comment type="caution">
    <text evidence="2">The sequence shown here is derived from an EMBL/GenBank/DDBJ whole genome shotgun (WGS) entry which is preliminary data.</text>
</comment>
<sequence>MSTGALAAAGIAQATVMRPTPGFSAAGPQGTRAMLRSDLEKVIESAQPPPPTGPQPVPQPGPPPPRGRTPAGTCCWPSRACWCSPSRAG</sequence>
<dbReference type="EMBL" id="JBHTEY010000004">
    <property type="protein sequence ID" value="MFC7613794.1"/>
    <property type="molecule type" value="Genomic_DNA"/>
</dbReference>
<evidence type="ECO:0000313" key="2">
    <source>
        <dbReference type="EMBL" id="MFC7613794.1"/>
    </source>
</evidence>
<proteinExistence type="predicted"/>
<keyword evidence="3" id="KW-1185">Reference proteome</keyword>
<organism evidence="2 3">
    <name type="scientific">Actinokineospora soli</name>
    <dbReference type="NCBI Taxonomy" id="1048753"/>
    <lineage>
        <taxon>Bacteria</taxon>
        <taxon>Bacillati</taxon>
        <taxon>Actinomycetota</taxon>
        <taxon>Actinomycetes</taxon>
        <taxon>Pseudonocardiales</taxon>
        <taxon>Pseudonocardiaceae</taxon>
        <taxon>Actinokineospora</taxon>
    </lineage>
</organism>
<reference evidence="3" key="1">
    <citation type="journal article" date="2019" name="Int. J. Syst. Evol. Microbiol.">
        <title>The Global Catalogue of Microorganisms (GCM) 10K type strain sequencing project: providing services to taxonomists for standard genome sequencing and annotation.</title>
        <authorList>
            <consortium name="The Broad Institute Genomics Platform"/>
            <consortium name="The Broad Institute Genome Sequencing Center for Infectious Disease"/>
            <person name="Wu L."/>
            <person name="Ma J."/>
        </authorList>
    </citation>
    <scope>NUCLEOTIDE SEQUENCE [LARGE SCALE GENOMIC DNA]</scope>
    <source>
        <strain evidence="3">JCM 17695</strain>
    </source>
</reference>
<dbReference type="Proteomes" id="UP001596512">
    <property type="component" value="Unassembled WGS sequence"/>
</dbReference>
<evidence type="ECO:0000256" key="1">
    <source>
        <dbReference type="SAM" id="MobiDB-lite"/>
    </source>
</evidence>